<protein>
    <submittedName>
        <fullName evidence="1">Uncharacterized protein</fullName>
    </submittedName>
</protein>
<reference evidence="1 2" key="1">
    <citation type="journal article" date="2018" name="Biotechnol. Biofuels">
        <title>Integrative visual omics of the white-rot fungus Polyporus brumalis exposes the biotechnological potential of its oxidative enzymes for delignifying raw plant biomass.</title>
        <authorList>
            <person name="Miyauchi S."/>
            <person name="Rancon A."/>
            <person name="Drula E."/>
            <person name="Hage H."/>
            <person name="Chaduli D."/>
            <person name="Favel A."/>
            <person name="Grisel S."/>
            <person name="Henrissat B."/>
            <person name="Herpoel-Gimbert I."/>
            <person name="Ruiz-Duenas F.J."/>
            <person name="Chevret D."/>
            <person name="Hainaut M."/>
            <person name="Lin J."/>
            <person name="Wang M."/>
            <person name="Pangilinan J."/>
            <person name="Lipzen A."/>
            <person name="Lesage-Meessen L."/>
            <person name="Navarro D."/>
            <person name="Riley R."/>
            <person name="Grigoriev I.V."/>
            <person name="Zhou S."/>
            <person name="Raouche S."/>
            <person name="Rosso M.N."/>
        </authorList>
    </citation>
    <scope>NUCLEOTIDE SEQUENCE [LARGE SCALE GENOMIC DNA]</scope>
    <source>
        <strain evidence="1 2">BRFM 1820</strain>
    </source>
</reference>
<dbReference type="EMBL" id="KZ857427">
    <property type="protein sequence ID" value="RDX46486.1"/>
    <property type="molecule type" value="Genomic_DNA"/>
</dbReference>
<evidence type="ECO:0000313" key="2">
    <source>
        <dbReference type="Proteomes" id="UP000256964"/>
    </source>
</evidence>
<dbReference type="AlphaFoldDB" id="A0A371D1R5"/>
<gene>
    <name evidence="1" type="ORF">OH76DRAFT_843358</name>
</gene>
<name>A0A371D1R5_9APHY</name>
<organism evidence="1 2">
    <name type="scientific">Lentinus brumalis</name>
    <dbReference type="NCBI Taxonomy" id="2498619"/>
    <lineage>
        <taxon>Eukaryota</taxon>
        <taxon>Fungi</taxon>
        <taxon>Dikarya</taxon>
        <taxon>Basidiomycota</taxon>
        <taxon>Agaricomycotina</taxon>
        <taxon>Agaricomycetes</taxon>
        <taxon>Polyporales</taxon>
        <taxon>Polyporaceae</taxon>
        <taxon>Lentinus</taxon>
    </lineage>
</organism>
<sequence length="96" mass="10552">MSTTAAGSEQRALTSRRSLFASLFFGFCAHPARAHAICTQADAPRRFRARSCVTRPRMRAMRTTCESHKITPDHTMLLTSSLVHGYLGSTRPSLAA</sequence>
<keyword evidence="2" id="KW-1185">Reference proteome</keyword>
<evidence type="ECO:0000313" key="1">
    <source>
        <dbReference type="EMBL" id="RDX46486.1"/>
    </source>
</evidence>
<dbReference type="Proteomes" id="UP000256964">
    <property type="component" value="Unassembled WGS sequence"/>
</dbReference>
<accession>A0A371D1R5</accession>
<proteinExistence type="predicted"/>